<sequence length="333" mass="35420">MFAGKWHGTAKTSAIISTVGETRRSERRPLISVVSMVLSLMVAGCAASKEAPTLPSEPAAVAETILSPTGQDFLRDVTGYAWDDGGRRAGASMSWIAVDAHSPDPSIASRAGETASAIAAFLADDKMLGDPPANPELWQSYSTILAPYLGAMVDDDGGVTGFVALDDFDSPMRRTVGLFVAMSRDADAFGALATSASTRATGYEHAFAHTVAEHPSAAYDFEVKVGLFRAARLRAVVATAPYVAQPNSRQPTPTHEQTQVAYDVASVTARAGTDTIDRRFFGADGRLLAPDDVGTENWSVYDAQLTVYLAPLQPIIDVIRQYGRAFDGIVLDQ</sequence>
<dbReference type="Proteomes" id="UP000467193">
    <property type="component" value="Chromosome"/>
</dbReference>
<evidence type="ECO:0000313" key="2">
    <source>
        <dbReference type="Proteomes" id="UP000467193"/>
    </source>
</evidence>
<gene>
    <name evidence="1" type="ORF">MSEDJ_03420</name>
</gene>
<accession>A0A7I7QK25</accession>
<evidence type="ECO:0000313" key="1">
    <source>
        <dbReference type="EMBL" id="BBY26246.1"/>
    </source>
</evidence>
<organism evidence="1 2">
    <name type="scientific">Mycolicibacterium sediminis</name>
    <dbReference type="NCBI Taxonomy" id="1286180"/>
    <lineage>
        <taxon>Bacteria</taxon>
        <taxon>Bacillati</taxon>
        <taxon>Actinomycetota</taxon>
        <taxon>Actinomycetes</taxon>
        <taxon>Mycobacteriales</taxon>
        <taxon>Mycobacteriaceae</taxon>
        <taxon>Mycolicibacterium</taxon>
    </lineage>
</organism>
<dbReference type="EMBL" id="AP022588">
    <property type="protein sequence ID" value="BBY26246.1"/>
    <property type="molecule type" value="Genomic_DNA"/>
</dbReference>
<dbReference type="KEGG" id="msei:MSEDJ_03420"/>
<dbReference type="AlphaFoldDB" id="A0A7I7QK25"/>
<proteinExistence type="predicted"/>
<name>A0A7I7QK25_9MYCO</name>
<keyword evidence="2" id="KW-1185">Reference proteome</keyword>
<protein>
    <submittedName>
        <fullName evidence="1">Uncharacterized protein</fullName>
    </submittedName>
</protein>
<reference evidence="1 2" key="1">
    <citation type="journal article" date="2019" name="Emerg. Microbes Infect.">
        <title>Comprehensive subspecies identification of 175 nontuberculous mycobacteria species based on 7547 genomic profiles.</title>
        <authorList>
            <person name="Matsumoto Y."/>
            <person name="Kinjo T."/>
            <person name="Motooka D."/>
            <person name="Nabeya D."/>
            <person name="Jung N."/>
            <person name="Uechi K."/>
            <person name="Horii T."/>
            <person name="Iida T."/>
            <person name="Fujita J."/>
            <person name="Nakamura S."/>
        </authorList>
    </citation>
    <scope>NUCLEOTIDE SEQUENCE [LARGE SCALE GENOMIC DNA]</scope>
    <source>
        <strain evidence="1 2">JCM 17899</strain>
    </source>
</reference>